<organism evidence="3 4">
    <name type="scientific">Microbacterium invictum</name>
    <dbReference type="NCBI Taxonomy" id="515415"/>
    <lineage>
        <taxon>Bacteria</taxon>
        <taxon>Bacillati</taxon>
        <taxon>Actinomycetota</taxon>
        <taxon>Actinomycetes</taxon>
        <taxon>Micrococcales</taxon>
        <taxon>Microbacteriaceae</taxon>
        <taxon>Microbacterium</taxon>
    </lineage>
</organism>
<evidence type="ECO:0000313" key="3">
    <source>
        <dbReference type="EMBL" id="MBB4141191.1"/>
    </source>
</evidence>
<accession>A0AA40SS00</accession>
<dbReference type="PANTHER" id="PTHR43364:SF5">
    <property type="entry name" value="REDUCTASE"/>
    <property type="match status" value="1"/>
</dbReference>
<keyword evidence="1" id="KW-0560">Oxidoreductase</keyword>
<dbReference type="InterPro" id="IPR050523">
    <property type="entry name" value="AKR_Detox_Biosynth"/>
</dbReference>
<dbReference type="Gene3D" id="3.20.20.100">
    <property type="entry name" value="NADP-dependent oxidoreductase domain"/>
    <property type="match status" value="1"/>
</dbReference>
<dbReference type="GO" id="GO:0005829">
    <property type="term" value="C:cytosol"/>
    <property type="evidence" value="ECO:0007669"/>
    <property type="project" value="UniProtKB-ARBA"/>
</dbReference>
<sequence>MRYTTLGASRLEVSRVCLGTMNFGRHADAAVAHAVLDEAHALGINYIDTANRYGTAERPHASEEILGEWFAQGGERRERTVLATKVFEKTADWPNNEGLSALNIRRACDASLRRLRTDRIDVYQMHHVDRQAPWDEIWEAFETLRAQGKILYAGSSNFAGWHLASAQAAGESRRWKLISEQSVYSLAVRDVEREVLPAARHLGIGLVPWSPLAGGLLADVAPGGRRGDDTFLTRLAAHADQLERTRELADEVGVSLAVLAIAWVGSRPGVTAPIIGPRTVAQLRELAEAADVSIPLEIADRLDQIWPGPGQAPEAYAW</sequence>
<dbReference type="EMBL" id="JACIFH010000001">
    <property type="protein sequence ID" value="MBB4141191.1"/>
    <property type="molecule type" value="Genomic_DNA"/>
</dbReference>
<dbReference type="Pfam" id="PF00248">
    <property type="entry name" value="Aldo_ket_red"/>
    <property type="match status" value="1"/>
</dbReference>
<dbReference type="RefSeq" id="WP_183500698.1">
    <property type="nucleotide sequence ID" value="NZ_BAABCO010000003.1"/>
</dbReference>
<protein>
    <submittedName>
        <fullName evidence="3">Aryl-alcohol dehydrogenase-like predicted oxidoreductase</fullName>
    </submittedName>
</protein>
<dbReference type="GO" id="GO:0016491">
    <property type="term" value="F:oxidoreductase activity"/>
    <property type="evidence" value="ECO:0007669"/>
    <property type="project" value="UniProtKB-KW"/>
</dbReference>
<dbReference type="InterPro" id="IPR023210">
    <property type="entry name" value="NADP_OxRdtase_dom"/>
</dbReference>
<dbReference type="SUPFAM" id="SSF51430">
    <property type="entry name" value="NAD(P)-linked oxidoreductase"/>
    <property type="match status" value="1"/>
</dbReference>
<gene>
    <name evidence="3" type="ORF">BKA10_002985</name>
</gene>
<dbReference type="PANTHER" id="PTHR43364">
    <property type="entry name" value="NADH-SPECIFIC METHYLGLYOXAL REDUCTASE-RELATED"/>
    <property type="match status" value="1"/>
</dbReference>
<evidence type="ECO:0000313" key="4">
    <source>
        <dbReference type="Proteomes" id="UP000549113"/>
    </source>
</evidence>
<dbReference type="InterPro" id="IPR036812">
    <property type="entry name" value="NAD(P)_OxRdtase_dom_sf"/>
</dbReference>
<keyword evidence="4" id="KW-1185">Reference proteome</keyword>
<feature type="domain" description="NADP-dependent oxidoreductase" evidence="2">
    <location>
        <begin position="16"/>
        <end position="306"/>
    </location>
</feature>
<evidence type="ECO:0000259" key="2">
    <source>
        <dbReference type="Pfam" id="PF00248"/>
    </source>
</evidence>
<name>A0AA40SS00_9MICO</name>
<comment type="caution">
    <text evidence="3">The sequence shown here is derived from an EMBL/GenBank/DDBJ whole genome shotgun (WGS) entry which is preliminary data.</text>
</comment>
<dbReference type="Proteomes" id="UP000549113">
    <property type="component" value="Unassembled WGS sequence"/>
</dbReference>
<dbReference type="AlphaFoldDB" id="A0AA40SS00"/>
<proteinExistence type="predicted"/>
<evidence type="ECO:0000256" key="1">
    <source>
        <dbReference type="ARBA" id="ARBA00023002"/>
    </source>
</evidence>
<reference evidence="3 4" key="1">
    <citation type="submission" date="2020-08" db="EMBL/GenBank/DDBJ databases">
        <title>Sequencing the genomes of 1000 actinobacteria strains.</title>
        <authorList>
            <person name="Klenk H.-P."/>
        </authorList>
    </citation>
    <scope>NUCLEOTIDE SEQUENCE [LARGE SCALE GENOMIC DNA]</scope>
    <source>
        <strain evidence="3 4">DSM 19600</strain>
    </source>
</reference>
<dbReference type="FunFam" id="3.20.20.100:FF:000004">
    <property type="entry name" value="Oxidoreductase, aldo/keto reductase"/>
    <property type="match status" value="1"/>
</dbReference>